<dbReference type="InterPro" id="IPR041238">
    <property type="entry name" value="Rap1a"/>
</dbReference>
<dbReference type="AlphaFoldDB" id="A0A831NYM7"/>
<feature type="signal peptide" evidence="1">
    <location>
        <begin position="1"/>
        <end position="18"/>
    </location>
</feature>
<reference evidence="3" key="1">
    <citation type="journal article" date="2020" name="mSystems">
        <title>Genome- and Community-Level Interaction Insights into Carbon Utilization and Element Cycling Functions of Hydrothermarchaeota in Hydrothermal Sediment.</title>
        <authorList>
            <person name="Zhou Z."/>
            <person name="Liu Y."/>
            <person name="Xu W."/>
            <person name="Pan J."/>
            <person name="Luo Z.H."/>
            <person name="Li M."/>
        </authorList>
    </citation>
    <scope>NUCLEOTIDE SEQUENCE [LARGE SCALE GENOMIC DNA]</scope>
    <source>
        <strain evidence="3">HyVt-26</strain>
    </source>
</reference>
<name>A0A831NYM7_9GAMM</name>
<sequence>MKKIVCIVFLLLTMPVMALEKETTAREFLSDTTRHLYDACTTSRDDALYARATAFCYGYVLSALHYDAALHQRTKEERLFCPKPDTSLLDVVAAFRHWVELNPQYHDELPVEGVMRSAMSQWPCR</sequence>
<feature type="domain" description="Rap1a immunity protein" evidence="2">
    <location>
        <begin position="32"/>
        <end position="124"/>
    </location>
</feature>
<proteinExistence type="predicted"/>
<comment type="caution">
    <text evidence="3">The sequence shown here is derived from an EMBL/GenBank/DDBJ whole genome shotgun (WGS) entry which is preliminary data.</text>
</comment>
<organism evidence="3">
    <name type="scientific">Thiolapillus brandeum</name>
    <dbReference type="NCBI Taxonomy" id="1076588"/>
    <lineage>
        <taxon>Bacteria</taxon>
        <taxon>Pseudomonadati</taxon>
        <taxon>Pseudomonadota</taxon>
        <taxon>Gammaproteobacteria</taxon>
        <taxon>Chromatiales</taxon>
        <taxon>Sedimenticolaceae</taxon>
        <taxon>Thiolapillus</taxon>
    </lineage>
</organism>
<dbReference type="EMBL" id="DRCV01000239">
    <property type="protein sequence ID" value="HDK38441.1"/>
    <property type="molecule type" value="Genomic_DNA"/>
</dbReference>
<feature type="chain" id="PRO_5032415362" description="Rap1a immunity protein domain-containing protein" evidence="1">
    <location>
        <begin position="19"/>
        <end position="125"/>
    </location>
</feature>
<protein>
    <recommendedName>
        <fullName evidence="2">Rap1a immunity protein domain-containing protein</fullName>
    </recommendedName>
</protein>
<keyword evidence="1" id="KW-0732">Signal</keyword>
<evidence type="ECO:0000313" key="3">
    <source>
        <dbReference type="EMBL" id="HDK38441.1"/>
    </source>
</evidence>
<dbReference type="Pfam" id="PF18602">
    <property type="entry name" value="Rap1a"/>
    <property type="match status" value="1"/>
</dbReference>
<accession>A0A831NYM7</accession>
<dbReference type="Proteomes" id="UP000885822">
    <property type="component" value="Unassembled WGS sequence"/>
</dbReference>
<gene>
    <name evidence="3" type="ORF">ENG92_05440</name>
</gene>
<evidence type="ECO:0000259" key="2">
    <source>
        <dbReference type="Pfam" id="PF18602"/>
    </source>
</evidence>
<evidence type="ECO:0000256" key="1">
    <source>
        <dbReference type="SAM" id="SignalP"/>
    </source>
</evidence>